<dbReference type="InterPro" id="IPR002156">
    <property type="entry name" value="RNaseH_domain"/>
</dbReference>
<dbReference type="InterPro" id="IPR036397">
    <property type="entry name" value="RNaseH_sf"/>
</dbReference>
<dbReference type="InterPro" id="IPR026960">
    <property type="entry name" value="RVT-Znf"/>
</dbReference>
<proteinExistence type="predicted"/>
<dbReference type="Pfam" id="PF13966">
    <property type="entry name" value="zf-RVT"/>
    <property type="match status" value="1"/>
</dbReference>
<evidence type="ECO:0000313" key="4">
    <source>
        <dbReference type="RefSeq" id="XP_020097167.1"/>
    </source>
</evidence>
<dbReference type="InterPro" id="IPR044730">
    <property type="entry name" value="RNase_H-like_dom_plant"/>
</dbReference>
<dbReference type="InterPro" id="IPR053151">
    <property type="entry name" value="RNase_H-like"/>
</dbReference>
<reference evidence="4" key="2">
    <citation type="submission" date="2025-08" db="UniProtKB">
        <authorList>
            <consortium name="RefSeq"/>
        </authorList>
    </citation>
    <scope>IDENTIFICATION</scope>
    <source>
        <tissue evidence="4">Leaf</tissue>
    </source>
</reference>
<dbReference type="Proteomes" id="UP000515123">
    <property type="component" value="Linkage group 10"/>
</dbReference>
<dbReference type="GO" id="GO:0003676">
    <property type="term" value="F:nucleic acid binding"/>
    <property type="evidence" value="ECO:0007669"/>
    <property type="project" value="InterPro"/>
</dbReference>
<dbReference type="PANTHER" id="PTHR47723:SF19">
    <property type="entry name" value="POLYNUCLEOTIDYL TRANSFERASE, RIBONUCLEASE H-LIKE SUPERFAMILY PROTEIN"/>
    <property type="match status" value="1"/>
</dbReference>
<name>A0A6P5FND8_ANACO</name>
<dbReference type="RefSeq" id="XP_020097167.1">
    <property type="nucleotide sequence ID" value="XM_020241578.1"/>
</dbReference>
<evidence type="ECO:0000313" key="3">
    <source>
        <dbReference type="Proteomes" id="UP000515123"/>
    </source>
</evidence>
<evidence type="ECO:0000259" key="2">
    <source>
        <dbReference type="Pfam" id="PF13966"/>
    </source>
</evidence>
<dbReference type="PANTHER" id="PTHR47723">
    <property type="entry name" value="OS05G0353850 PROTEIN"/>
    <property type="match status" value="1"/>
</dbReference>
<keyword evidence="3" id="KW-1185">Reference proteome</keyword>
<organism evidence="3 4">
    <name type="scientific">Ananas comosus</name>
    <name type="common">Pineapple</name>
    <name type="synonym">Ananas ananas</name>
    <dbReference type="NCBI Taxonomy" id="4615"/>
    <lineage>
        <taxon>Eukaryota</taxon>
        <taxon>Viridiplantae</taxon>
        <taxon>Streptophyta</taxon>
        <taxon>Embryophyta</taxon>
        <taxon>Tracheophyta</taxon>
        <taxon>Spermatophyta</taxon>
        <taxon>Magnoliopsida</taxon>
        <taxon>Liliopsida</taxon>
        <taxon>Poales</taxon>
        <taxon>Bromeliaceae</taxon>
        <taxon>Bromelioideae</taxon>
        <taxon>Ananas</taxon>
    </lineage>
</organism>
<feature type="domain" description="RNase H type-1" evidence="1">
    <location>
        <begin position="168"/>
        <end position="253"/>
    </location>
</feature>
<dbReference type="OrthoDB" id="696190at2759"/>
<dbReference type="SUPFAM" id="SSF53098">
    <property type="entry name" value="Ribonuclease H-like"/>
    <property type="match status" value="1"/>
</dbReference>
<feature type="domain" description="Reverse transcriptase zinc-binding" evidence="2">
    <location>
        <begin position="3"/>
        <end position="46"/>
    </location>
</feature>
<dbReference type="GeneID" id="109716250"/>
<evidence type="ECO:0000259" key="1">
    <source>
        <dbReference type="Pfam" id="PF13456"/>
    </source>
</evidence>
<dbReference type="Pfam" id="PF13456">
    <property type="entry name" value="RVT_3"/>
    <property type="match status" value="1"/>
</dbReference>
<accession>A0A6P5FND8</accession>
<protein>
    <submittedName>
        <fullName evidence="4">Uncharacterized protein LOC109716250</fullName>
    </submittedName>
</protein>
<dbReference type="AlphaFoldDB" id="A0A6P5FND8"/>
<sequence length="290" mass="33722">MWVKLPTKSWLHILYPDSDPTCPLCNQENETVSHILAHCPIAQNFWNCLCNLVSFHLQHFNLWCEGSWLNDGLLLDSDERRFLHSIILNGFWTLWKHKNGFLFERIRDSNQVLAHRTLSRTVEYFKPTSPRQSRISRTIEWHPPPSSWTKINSDGSYNPTYGAGRLCCNLVLDAEAKATWYALTKAVKRQLDNAILETDSMFLVNILTRKTEIPWKQRSIFTDCFSLLHSFCSFCISHIPREANQAADWLAHFGRYANSFTFWEDSHPLELQKFLLLDAPNCIVTHPVLA</sequence>
<reference evidence="3" key="1">
    <citation type="journal article" date="2015" name="Nat. Genet.">
        <title>The pineapple genome and the evolution of CAM photosynthesis.</title>
        <authorList>
            <person name="Ming R."/>
            <person name="VanBuren R."/>
            <person name="Wai C.M."/>
            <person name="Tang H."/>
            <person name="Schatz M.C."/>
            <person name="Bowers J.E."/>
            <person name="Lyons E."/>
            <person name="Wang M.L."/>
            <person name="Chen J."/>
            <person name="Biggers E."/>
            <person name="Zhang J."/>
            <person name="Huang L."/>
            <person name="Zhang L."/>
            <person name="Miao W."/>
            <person name="Zhang J."/>
            <person name="Ye Z."/>
            <person name="Miao C."/>
            <person name="Lin Z."/>
            <person name="Wang H."/>
            <person name="Zhou H."/>
            <person name="Yim W.C."/>
            <person name="Priest H.D."/>
            <person name="Zheng C."/>
            <person name="Woodhouse M."/>
            <person name="Edger P.P."/>
            <person name="Guyot R."/>
            <person name="Guo H.B."/>
            <person name="Guo H."/>
            <person name="Zheng G."/>
            <person name="Singh R."/>
            <person name="Sharma A."/>
            <person name="Min X."/>
            <person name="Zheng Y."/>
            <person name="Lee H."/>
            <person name="Gurtowski J."/>
            <person name="Sedlazeck F.J."/>
            <person name="Harkess A."/>
            <person name="McKain M.R."/>
            <person name="Liao Z."/>
            <person name="Fang J."/>
            <person name="Liu J."/>
            <person name="Zhang X."/>
            <person name="Zhang Q."/>
            <person name="Hu W."/>
            <person name="Qin Y."/>
            <person name="Wang K."/>
            <person name="Chen L.Y."/>
            <person name="Shirley N."/>
            <person name="Lin Y.R."/>
            <person name="Liu L.Y."/>
            <person name="Hernandez A.G."/>
            <person name="Wright C.L."/>
            <person name="Bulone V."/>
            <person name="Tuskan G.A."/>
            <person name="Heath K."/>
            <person name="Zee F."/>
            <person name="Moore P.H."/>
            <person name="Sunkar R."/>
            <person name="Leebens-Mack J.H."/>
            <person name="Mockler T."/>
            <person name="Bennetzen J.L."/>
            <person name="Freeling M."/>
            <person name="Sankoff D."/>
            <person name="Paterson A.H."/>
            <person name="Zhu X."/>
            <person name="Yang X."/>
            <person name="Smith J.A."/>
            <person name="Cushman J.C."/>
            <person name="Paull R.E."/>
            <person name="Yu Q."/>
        </authorList>
    </citation>
    <scope>NUCLEOTIDE SEQUENCE [LARGE SCALE GENOMIC DNA]</scope>
    <source>
        <strain evidence="3">cv. F153</strain>
    </source>
</reference>
<dbReference type="CDD" id="cd06222">
    <property type="entry name" value="RNase_H_like"/>
    <property type="match status" value="1"/>
</dbReference>
<gene>
    <name evidence="4" type="primary">LOC109716250</name>
</gene>
<dbReference type="InterPro" id="IPR012337">
    <property type="entry name" value="RNaseH-like_sf"/>
</dbReference>
<dbReference type="Gene3D" id="3.30.420.10">
    <property type="entry name" value="Ribonuclease H-like superfamily/Ribonuclease H"/>
    <property type="match status" value="1"/>
</dbReference>
<dbReference type="GO" id="GO:0004523">
    <property type="term" value="F:RNA-DNA hybrid ribonuclease activity"/>
    <property type="evidence" value="ECO:0007669"/>
    <property type="project" value="InterPro"/>
</dbReference>